<dbReference type="InterPro" id="IPR011711">
    <property type="entry name" value="GntR_C"/>
</dbReference>
<keyword evidence="6" id="KW-1185">Reference proteome</keyword>
<dbReference type="InterPro" id="IPR008920">
    <property type="entry name" value="TF_FadR/GntR_C"/>
</dbReference>
<evidence type="ECO:0000313" key="5">
    <source>
        <dbReference type="EMBL" id="MFC5589456.1"/>
    </source>
</evidence>
<dbReference type="PROSITE" id="PS50949">
    <property type="entry name" value="HTH_GNTR"/>
    <property type="match status" value="1"/>
</dbReference>
<organism evidence="5 6">
    <name type="scientific">Sporosarcina soli</name>
    <dbReference type="NCBI Taxonomy" id="334736"/>
    <lineage>
        <taxon>Bacteria</taxon>
        <taxon>Bacillati</taxon>
        <taxon>Bacillota</taxon>
        <taxon>Bacilli</taxon>
        <taxon>Bacillales</taxon>
        <taxon>Caryophanaceae</taxon>
        <taxon>Sporosarcina</taxon>
    </lineage>
</organism>
<proteinExistence type="predicted"/>
<dbReference type="Gene3D" id="1.20.120.530">
    <property type="entry name" value="GntR ligand-binding domain-like"/>
    <property type="match status" value="1"/>
</dbReference>
<dbReference type="SUPFAM" id="SSF46785">
    <property type="entry name" value="Winged helix' DNA-binding domain"/>
    <property type="match status" value="1"/>
</dbReference>
<dbReference type="Gene3D" id="1.10.10.10">
    <property type="entry name" value="Winged helix-like DNA-binding domain superfamily/Winged helix DNA-binding domain"/>
    <property type="match status" value="1"/>
</dbReference>
<dbReference type="PANTHER" id="PTHR43537:SF5">
    <property type="entry name" value="UXU OPERON TRANSCRIPTIONAL REGULATOR"/>
    <property type="match status" value="1"/>
</dbReference>
<dbReference type="SMART" id="SM00895">
    <property type="entry name" value="FCD"/>
    <property type="match status" value="1"/>
</dbReference>
<dbReference type="InterPro" id="IPR036390">
    <property type="entry name" value="WH_DNA-bd_sf"/>
</dbReference>
<gene>
    <name evidence="5" type="ORF">ACFPRA_11190</name>
</gene>
<sequence length="222" mass="25667">MEKVIKPTSLAEQAYSLLKKSIISGKLAPKTELTEEKLANDLGVSRTPLREAIRKLAMEGLIDLNKGKPATVATFTKEDSLEYLELRRVLEIYNIENIVLKDDGLLIKELEGNLKEQMKAISNNDFQGFMNYDREFHLILASQNRNKKIKQLIHQMNTGINRAFLILSNTVEMSAIEAYNEHLRIIEAIKSKDLELSKKEMMVHLKKVEDRFLVYFKREEEQ</sequence>
<evidence type="ECO:0000256" key="1">
    <source>
        <dbReference type="ARBA" id="ARBA00023015"/>
    </source>
</evidence>
<dbReference type="RefSeq" id="WP_381434161.1">
    <property type="nucleotide sequence ID" value="NZ_JBHSNO010000005.1"/>
</dbReference>
<dbReference type="Proteomes" id="UP001596109">
    <property type="component" value="Unassembled WGS sequence"/>
</dbReference>
<dbReference type="Pfam" id="PF00392">
    <property type="entry name" value="GntR"/>
    <property type="match status" value="1"/>
</dbReference>
<reference evidence="6" key="1">
    <citation type="journal article" date="2019" name="Int. J. Syst. Evol. Microbiol.">
        <title>The Global Catalogue of Microorganisms (GCM) 10K type strain sequencing project: providing services to taxonomists for standard genome sequencing and annotation.</title>
        <authorList>
            <consortium name="The Broad Institute Genomics Platform"/>
            <consortium name="The Broad Institute Genome Sequencing Center for Infectious Disease"/>
            <person name="Wu L."/>
            <person name="Ma J."/>
        </authorList>
    </citation>
    <scope>NUCLEOTIDE SEQUENCE [LARGE SCALE GENOMIC DNA]</scope>
    <source>
        <strain evidence="6">CGMCC 4.1434</strain>
    </source>
</reference>
<evidence type="ECO:0000259" key="4">
    <source>
        <dbReference type="PROSITE" id="PS50949"/>
    </source>
</evidence>
<dbReference type="InterPro" id="IPR000524">
    <property type="entry name" value="Tscrpt_reg_HTH_GntR"/>
</dbReference>
<dbReference type="SMART" id="SM00345">
    <property type="entry name" value="HTH_GNTR"/>
    <property type="match status" value="1"/>
</dbReference>
<evidence type="ECO:0000313" key="6">
    <source>
        <dbReference type="Proteomes" id="UP001596109"/>
    </source>
</evidence>
<keyword evidence="2" id="KW-0238">DNA-binding</keyword>
<dbReference type="EMBL" id="JBHSNO010000005">
    <property type="protein sequence ID" value="MFC5589456.1"/>
    <property type="molecule type" value="Genomic_DNA"/>
</dbReference>
<evidence type="ECO:0000256" key="3">
    <source>
        <dbReference type="ARBA" id="ARBA00023163"/>
    </source>
</evidence>
<protein>
    <submittedName>
        <fullName evidence="5">GntR family transcriptional regulator</fullName>
    </submittedName>
</protein>
<keyword evidence="1" id="KW-0805">Transcription regulation</keyword>
<dbReference type="SUPFAM" id="SSF48008">
    <property type="entry name" value="GntR ligand-binding domain-like"/>
    <property type="match status" value="1"/>
</dbReference>
<evidence type="ECO:0000256" key="2">
    <source>
        <dbReference type="ARBA" id="ARBA00023125"/>
    </source>
</evidence>
<dbReference type="Pfam" id="PF07729">
    <property type="entry name" value="FCD"/>
    <property type="match status" value="1"/>
</dbReference>
<dbReference type="PRINTS" id="PR00035">
    <property type="entry name" value="HTHGNTR"/>
</dbReference>
<name>A0ABW0TJ38_9BACL</name>
<keyword evidence="3" id="KW-0804">Transcription</keyword>
<dbReference type="PANTHER" id="PTHR43537">
    <property type="entry name" value="TRANSCRIPTIONAL REGULATOR, GNTR FAMILY"/>
    <property type="match status" value="1"/>
</dbReference>
<comment type="caution">
    <text evidence="5">The sequence shown here is derived from an EMBL/GenBank/DDBJ whole genome shotgun (WGS) entry which is preliminary data.</text>
</comment>
<dbReference type="CDD" id="cd07377">
    <property type="entry name" value="WHTH_GntR"/>
    <property type="match status" value="1"/>
</dbReference>
<accession>A0ABW0TJ38</accession>
<feature type="domain" description="HTH gntR-type" evidence="4">
    <location>
        <begin position="8"/>
        <end position="75"/>
    </location>
</feature>
<dbReference type="InterPro" id="IPR036388">
    <property type="entry name" value="WH-like_DNA-bd_sf"/>
</dbReference>